<evidence type="ECO:0000256" key="2">
    <source>
        <dbReference type="ARBA" id="ARBA00023015"/>
    </source>
</evidence>
<dbReference type="STRING" id="1182541.W9YM54"/>
<feature type="compositionally biased region" description="Low complexity" evidence="6">
    <location>
        <begin position="86"/>
        <end position="102"/>
    </location>
</feature>
<comment type="subcellular location">
    <subcellularLocation>
        <location evidence="1">Nucleus</location>
    </subcellularLocation>
</comment>
<feature type="compositionally biased region" description="Low complexity" evidence="6">
    <location>
        <begin position="546"/>
        <end position="556"/>
    </location>
</feature>
<dbReference type="InterPro" id="IPR051089">
    <property type="entry name" value="prtT"/>
</dbReference>
<dbReference type="PROSITE" id="PS00463">
    <property type="entry name" value="ZN2_CY6_FUNGAL_1"/>
    <property type="match status" value="1"/>
</dbReference>
<reference evidence="8 9" key="1">
    <citation type="submission" date="2013-03" db="EMBL/GenBank/DDBJ databases">
        <title>The Genome Sequence of Capronia coronata CBS 617.96.</title>
        <authorList>
            <consortium name="The Broad Institute Genomics Platform"/>
            <person name="Cuomo C."/>
            <person name="de Hoog S."/>
            <person name="Gorbushina A."/>
            <person name="Walker B."/>
            <person name="Young S.K."/>
            <person name="Zeng Q."/>
            <person name="Gargeya S."/>
            <person name="Fitzgerald M."/>
            <person name="Haas B."/>
            <person name="Abouelleil A."/>
            <person name="Allen A.W."/>
            <person name="Alvarado L."/>
            <person name="Arachchi H.M."/>
            <person name="Berlin A.M."/>
            <person name="Chapman S.B."/>
            <person name="Gainer-Dewar J."/>
            <person name="Goldberg J."/>
            <person name="Griggs A."/>
            <person name="Gujja S."/>
            <person name="Hansen M."/>
            <person name="Howarth C."/>
            <person name="Imamovic A."/>
            <person name="Ireland A."/>
            <person name="Larimer J."/>
            <person name="McCowan C."/>
            <person name="Murphy C."/>
            <person name="Pearson M."/>
            <person name="Poon T.W."/>
            <person name="Priest M."/>
            <person name="Roberts A."/>
            <person name="Saif S."/>
            <person name="Shea T."/>
            <person name="Sisk P."/>
            <person name="Sykes S."/>
            <person name="Wortman J."/>
            <person name="Nusbaum C."/>
            <person name="Birren B."/>
        </authorList>
    </citation>
    <scope>NUCLEOTIDE SEQUENCE [LARGE SCALE GENOMIC DNA]</scope>
    <source>
        <strain evidence="8 9">CBS 617.96</strain>
    </source>
</reference>
<organism evidence="8 9">
    <name type="scientific">Capronia coronata CBS 617.96</name>
    <dbReference type="NCBI Taxonomy" id="1182541"/>
    <lineage>
        <taxon>Eukaryota</taxon>
        <taxon>Fungi</taxon>
        <taxon>Dikarya</taxon>
        <taxon>Ascomycota</taxon>
        <taxon>Pezizomycotina</taxon>
        <taxon>Eurotiomycetes</taxon>
        <taxon>Chaetothyriomycetidae</taxon>
        <taxon>Chaetothyriales</taxon>
        <taxon>Herpotrichiellaceae</taxon>
        <taxon>Capronia</taxon>
    </lineage>
</organism>
<evidence type="ECO:0000313" key="8">
    <source>
        <dbReference type="EMBL" id="EXJ93982.1"/>
    </source>
</evidence>
<dbReference type="RefSeq" id="XP_007721476.1">
    <property type="nucleotide sequence ID" value="XM_007723286.1"/>
</dbReference>
<sequence length="598" mass="67115">MSHLTPPSEFDASRGPKACVACARAKVKCDLDPGNIVCTRCRRLKKSCTEQTPGAHRRNKPGRISDVARLEQKLDGVAAMLATSAQNGGPSPSSQVQSSNPTSLSPIECVQHFIKDDEATIILDAFRADMAPYFPFVVIASEQTVHELRQLKPFLFMAVMTIGCRHDTARQKALAAKAREIISHKMLIDGEQSLDLLQGLLVFIAWYQVHARTAQLSNLTYLMMALLTDLGLNKPTSPRYKPALGSMRYYWNPLNNGTPNREEPRERTLEERRALLGGLYVTTAISVWAREMDPIKYSMYADECCRVLEQANEYPSDQHLVIMIRIMGMVGKIRGTLNPEDWAASTGMSAPLGACVRSFEAELEQIRTKLPTDTSLAGADFISIHYSFIKVFLYEVAVHDNIPSSRYGTFPITRLKMLFTCLDEIKRSFERFCAIPSNLYFNFTYFTWALLGRITVVLSKLCILTGDGWDPEYARSTLDFPTMVATIQMKLDEARIAAEQSQSKHQTSRDRNSLPFSVPELFTALIPKLQQWRDRHMYKASQLHPQSQSQSQSQSQATMPSPSGTDALPITISDEEFLASTGGNLFDFLDSDYYPQLI</sequence>
<dbReference type="AlphaFoldDB" id="W9YM54"/>
<evidence type="ECO:0000313" key="9">
    <source>
        <dbReference type="Proteomes" id="UP000019484"/>
    </source>
</evidence>
<dbReference type="SMART" id="SM00066">
    <property type="entry name" value="GAL4"/>
    <property type="match status" value="1"/>
</dbReference>
<protein>
    <recommendedName>
        <fullName evidence="7">Zn(2)-C6 fungal-type domain-containing protein</fullName>
    </recommendedName>
</protein>
<dbReference type="CDD" id="cd00067">
    <property type="entry name" value="GAL4"/>
    <property type="match status" value="1"/>
</dbReference>
<evidence type="ECO:0000256" key="3">
    <source>
        <dbReference type="ARBA" id="ARBA00023125"/>
    </source>
</evidence>
<dbReference type="HOGENOM" id="CLU_006524_7_2_1"/>
<feature type="region of interest" description="Disordered" evidence="6">
    <location>
        <begin position="83"/>
        <end position="102"/>
    </location>
</feature>
<dbReference type="InterPro" id="IPR001138">
    <property type="entry name" value="Zn2Cys6_DnaBD"/>
</dbReference>
<name>W9YM54_9EURO</name>
<dbReference type="eggNOG" id="ENOG502SN12">
    <property type="taxonomic scope" value="Eukaryota"/>
</dbReference>
<dbReference type="Proteomes" id="UP000019484">
    <property type="component" value="Unassembled WGS sequence"/>
</dbReference>
<dbReference type="PROSITE" id="PS50048">
    <property type="entry name" value="ZN2_CY6_FUNGAL_2"/>
    <property type="match status" value="1"/>
</dbReference>
<dbReference type="GO" id="GO:0005634">
    <property type="term" value="C:nucleus"/>
    <property type="evidence" value="ECO:0007669"/>
    <property type="project" value="UniProtKB-SubCell"/>
</dbReference>
<dbReference type="PANTHER" id="PTHR31845:SF10">
    <property type="entry name" value="ZN(II)2CYS6 TRANSCRIPTION FACTOR (EUROFUNG)"/>
    <property type="match status" value="1"/>
</dbReference>
<feature type="domain" description="Zn(2)-C6 fungal-type" evidence="7">
    <location>
        <begin position="18"/>
        <end position="50"/>
    </location>
</feature>
<dbReference type="GeneID" id="19157275"/>
<dbReference type="CDD" id="cd12148">
    <property type="entry name" value="fungal_TF_MHR"/>
    <property type="match status" value="1"/>
</dbReference>
<evidence type="ECO:0000256" key="4">
    <source>
        <dbReference type="ARBA" id="ARBA00023163"/>
    </source>
</evidence>
<dbReference type="GO" id="GO:0000976">
    <property type="term" value="F:transcription cis-regulatory region binding"/>
    <property type="evidence" value="ECO:0007669"/>
    <property type="project" value="TreeGrafter"/>
</dbReference>
<dbReference type="InterPro" id="IPR036864">
    <property type="entry name" value="Zn2-C6_fun-type_DNA-bd_sf"/>
</dbReference>
<keyword evidence="2" id="KW-0805">Transcription regulation</keyword>
<dbReference type="Gene3D" id="4.10.240.10">
    <property type="entry name" value="Zn(2)-C6 fungal-type DNA-binding domain"/>
    <property type="match status" value="1"/>
</dbReference>
<dbReference type="EMBL" id="AMWN01000002">
    <property type="protein sequence ID" value="EXJ93982.1"/>
    <property type="molecule type" value="Genomic_DNA"/>
</dbReference>
<evidence type="ECO:0000256" key="5">
    <source>
        <dbReference type="ARBA" id="ARBA00023242"/>
    </source>
</evidence>
<keyword evidence="3" id="KW-0238">DNA-binding</keyword>
<feature type="region of interest" description="Disordered" evidence="6">
    <location>
        <begin position="540"/>
        <end position="568"/>
    </location>
</feature>
<evidence type="ECO:0000259" key="7">
    <source>
        <dbReference type="PROSITE" id="PS50048"/>
    </source>
</evidence>
<dbReference type="OrthoDB" id="5226580at2759"/>
<comment type="caution">
    <text evidence="8">The sequence shown here is derived from an EMBL/GenBank/DDBJ whole genome shotgun (WGS) entry which is preliminary data.</text>
</comment>
<proteinExistence type="predicted"/>
<evidence type="ECO:0000256" key="1">
    <source>
        <dbReference type="ARBA" id="ARBA00004123"/>
    </source>
</evidence>
<keyword evidence="5" id="KW-0539">Nucleus</keyword>
<accession>W9YM54</accession>
<keyword evidence="4" id="KW-0804">Transcription</keyword>
<dbReference type="SUPFAM" id="SSF57701">
    <property type="entry name" value="Zn2/Cys6 DNA-binding domain"/>
    <property type="match status" value="1"/>
</dbReference>
<dbReference type="PANTHER" id="PTHR31845">
    <property type="entry name" value="FINGER DOMAIN PROTEIN, PUTATIVE-RELATED"/>
    <property type="match status" value="1"/>
</dbReference>
<dbReference type="GO" id="GO:0000981">
    <property type="term" value="F:DNA-binding transcription factor activity, RNA polymerase II-specific"/>
    <property type="evidence" value="ECO:0007669"/>
    <property type="project" value="InterPro"/>
</dbReference>
<dbReference type="GO" id="GO:0008270">
    <property type="term" value="F:zinc ion binding"/>
    <property type="evidence" value="ECO:0007669"/>
    <property type="project" value="InterPro"/>
</dbReference>
<evidence type="ECO:0000256" key="6">
    <source>
        <dbReference type="SAM" id="MobiDB-lite"/>
    </source>
</evidence>
<keyword evidence="9" id="KW-1185">Reference proteome</keyword>
<gene>
    <name evidence="8" type="ORF">A1O1_02375</name>
</gene>